<keyword evidence="2" id="KW-1185">Reference proteome</keyword>
<sequence>MTSQPVGQSMKGSTTLQLWDRRVVVLLIDENNFGVSSAVRAGQPDFLLLFDKTRVFPLVWCGNLKRWCRIR</sequence>
<proteinExistence type="predicted"/>
<dbReference type="AlphaFoldDB" id="A0A4Y2TV29"/>
<accession>A0A4Y2TV29</accession>
<organism evidence="1 2">
    <name type="scientific">Araneus ventricosus</name>
    <name type="common">Orbweaver spider</name>
    <name type="synonym">Epeira ventricosa</name>
    <dbReference type="NCBI Taxonomy" id="182803"/>
    <lineage>
        <taxon>Eukaryota</taxon>
        <taxon>Metazoa</taxon>
        <taxon>Ecdysozoa</taxon>
        <taxon>Arthropoda</taxon>
        <taxon>Chelicerata</taxon>
        <taxon>Arachnida</taxon>
        <taxon>Araneae</taxon>
        <taxon>Araneomorphae</taxon>
        <taxon>Entelegynae</taxon>
        <taxon>Araneoidea</taxon>
        <taxon>Araneidae</taxon>
        <taxon>Araneus</taxon>
    </lineage>
</organism>
<comment type="caution">
    <text evidence="1">The sequence shown here is derived from an EMBL/GenBank/DDBJ whole genome shotgun (WGS) entry which is preliminary data.</text>
</comment>
<reference evidence="1 2" key="1">
    <citation type="journal article" date="2019" name="Sci. Rep.">
        <title>Orb-weaving spider Araneus ventricosus genome elucidates the spidroin gene catalogue.</title>
        <authorList>
            <person name="Kono N."/>
            <person name="Nakamura H."/>
            <person name="Ohtoshi R."/>
            <person name="Moran D.A.P."/>
            <person name="Shinohara A."/>
            <person name="Yoshida Y."/>
            <person name="Fujiwara M."/>
            <person name="Mori M."/>
            <person name="Tomita M."/>
            <person name="Arakawa K."/>
        </authorList>
    </citation>
    <scope>NUCLEOTIDE SEQUENCE [LARGE SCALE GENOMIC DNA]</scope>
</reference>
<evidence type="ECO:0000313" key="1">
    <source>
        <dbReference type="EMBL" id="GBO03494.1"/>
    </source>
</evidence>
<name>A0A4Y2TV29_ARAVE</name>
<protein>
    <submittedName>
        <fullName evidence="1">Uncharacterized protein</fullName>
    </submittedName>
</protein>
<gene>
    <name evidence="1" type="ORF">AVEN_273109_1</name>
</gene>
<dbReference type="Proteomes" id="UP000499080">
    <property type="component" value="Unassembled WGS sequence"/>
</dbReference>
<evidence type="ECO:0000313" key="2">
    <source>
        <dbReference type="Proteomes" id="UP000499080"/>
    </source>
</evidence>
<dbReference type="EMBL" id="BGPR01030767">
    <property type="protein sequence ID" value="GBO03494.1"/>
    <property type="molecule type" value="Genomic_DNA"/>
</dbReference>